<dbReference type="Pfam" id="PF04083">
    <property type="entry name" value="Abhydro_lipase"/>
    <property type="match status" value="1"/>
</dbReference>
<comment type="caution">
    <text evidence="11">The sequence shown here is derived from an EMBL/GenBank/DDBJ whole genome shotgun (WGS) entry which is preliminary data.</text>
</comment>
<dbReference type="Pfam" id="PF12146">
    <property type="entry name" value="Hydrolase_4"/>
    <property type="match status" value="1"/>
</dbReference>
<feature type="domain" description="Serine aminopeptidase S33" evidence="10">
    <location>
        <begin position="65"/>
        <end position="184"/>
    </location>
</feature>
<accession>A0AAD9IFG9</accession>
<dbReference type="InterPro" id="IPR025483">
    <property type="entry name" value="Lipase_euk"/>
</dbReference>
<keyword evidence="3 7" id="KW-0378">Hydrolase</keyword>
<dbReference type="Proteomes" id="UP001255856">
    <property type="component" value="Unassembled WGS sequence"/>
</dbReference>
<evidence type="ECO:0000256" key="2">
    <source>
        <dbReference type="ARBA" id="ARBA00022729"/>
    </source>
</evidence>
<protein>
    <recommendedName>
        <fullName evidence="7">Lipase</fullName>
    </recommendedName>
</protein>
<evidence type="ECO:0000256" key="8">
    <source>
        <dbReference type="PIRSR" id="PIRSR000862-1"/>
    </source>
</evidence>
<feature type="active site" description="Nucleophile" evidence="8">
    <location>
        <position position="137"/>
    </location>
</feature>
<keyword evidence="4 7" id="KW-0442">Lipid degradation</keyword>
<keyword evidence="2" id="KW-0732">Signal</keyword>
<dbReference type="Gene3D" id="3.40.50.1820">
    <property type="entry name" value="alpha/beta hydrolase"/>
    <property type="match status" value="1"/>
</dbReference>
<evidence type="ECO:0000256" key="6">
    <source>
        <dbReference type="ARBA" id="ARBA00023180"/>
    </source>
</evidence>
<keyword evidence="12" id="KW-1185">Reference proteome</keyword>
<reference evidence="11" key="1">
    <citation type="submission" date="2021-01" db="EMBL/GenBank/DDBJ databases">
        <authorList>
            <person name="Eckstrom K.M.E."/>
        </authorList>
    </citation>
    <scope>NUCLEOTIDE SEQUENCE</scope>
    <source>
        <strain evidence="11">UVCC 0001</strain>
    </source>
</reference>
<dbReference type="InterPro" id="IPR006693">
    <property type="entry name" value="AB_hydrolase_lipase"/>
</dbReference>
<evidence type="ECO:0000259" key="10">
    <source>
        <dbReference type="Pfam" id="PF12146"/>
    </source>
</evidence>
<evidence type="ECO:0000256" key="4">
    <source>
        <dbReference type="ARBA" id="ARBA00022963"/>
    </source>
</evidence>
<dbReference type="EMBL" id="JASFZW010000006">
    <property type="protein sequence ID" value="KAK2077434.1"/>
    <property type="molecule type" value="Genomic_DNA"/>
</dbReference>
<dbReference type="InterPro" id="IPR022742">
    <property type="entry name" value="Hydrolase_4"/>
</dbReference>
<evidence type="ECO:0000256" key="1">
    <source>
        <dbReference type="ARBA" id="ARBA00010701"/>
    </source>
</evidence>
<dbReference type="InterPro" id="IPR029058">
    <property type="entry name" value="AB_hydrolase_fold"/>
</dbReference>
<gene>
    <name evidence="11" type="ORF">QBZ16_004279</name>
</gene>
<dbReference type="PANTHER" id="PTHR11005">
    <property type="entry name" value="LYSOSOMAL ACID LIPASE-RELATED"/>
    <property type="match status" value="1"/>
</dbReference>
<dbReference type="GO" id="GO:0016042">
    <property type="term" value="P:lipid catabolic process"/>
    <property type="evidence" value="ECO:0007669"/>
    <property type="project" value="UniProtKB-KW"/>
</dbReference>
<feature type="active site" description="Charge relay system" evidence="8">
    <location>
        <position position="325"/>
    </location>
</feature>
<feature type="active site" description="Charge relay system" evidence="8">
    <location>
        <position position="356"/>
    </location>
</feature>
<evidence type="ECO:0000313" key="11">
    <source>
        <dbReference type="EMBL" id="KAK2077434.1"/>
    </source>
</evidence>
<evidence type="ECO:0000256" key="5">
    <source>
        <dbReference type="ARBA" id="ARBA00023098"/>
    </source>
</evidence>
<dbReference type="PIRSF" id="PIRSF000862">
    <property type="entry name" value="Steryl_ester_lip"/>
    <property type="match status" value="1"/>
</dbReference>
<keyword evidence="5" id="KW-0443">Lipid metabolism</keyword>
<organism evidence="11 12">
    <name type="scientific">Prototheca wickerhamii</name>
    <dbReference type="NCBI Taxonomy" id="3111"/>
    <lineage>
        <taxon>Eukaryota</taxon>
        <taxon>Viridiplantae</taxon>
        <taxon>Chlorophyta</taxon>
        <taxon>core chlorophytes</taxon>
        <taxon>Trebouxiophyceae</taxon>
        <taxon>Chlorellales</taxon>
        <taxon>Chlorellaceae</taxon>
        <taxon>Prototheca</taxon>
    </lineage>
</organism>
<dbReference type="AlphaFoldDB" id="A0AAD9IFG9"/>
<keyword evidence="6" id="KW-0325">Glycoprotein</keyword>
<dbReference type="GO" id="GO:0016788">
    <property type="term" value="F:hydrolase activity, acting on ester bonds"/>
    <property type="evidence" value="ECO:0007669"/>
    <property type="project" value="InterPro"/>
</dbReference>
<feature type="domain" description="Partial AB-hydrolase lipase" evidence="9">
    <location>
        <begin position="2"/>
        <end position="61"/>
    </location>
</feature>
<evidence type="ECO:0000259" key="9">
    <source>
        <dbReference type="Pfam" id="PF04083"/>
    </source>
</evidence>
<evidence type="ECO:0000256" key="7">
    <source>
        <dbReference type="PIRNR" id="PIRNR000862"/>
    </source>
</evidence>
<evidence type="ECO:0000313" key="12">
    <source>
        <dbReference type="Proteomes" id="UP001255856"/>
    </source>
</evidence>
<evidence type="ECO:0000256" key="3">
    <source>
        <dbReference type="ARBA" id="ARBA00022801"/>
    </source>
</evidence>
<sequence length="394" mass="41964">MAELVAPKGYPLEQHFVTTSDGYVLGVYRIPHGRERPGSVPGPPVLLQHGLLDSSATWVLNEPDESLAFILADAGYDVWLGNSRGNAFSRNHTGLSPDSAAFWAFTMDEMALLDVPALLEHVRRATGAAKVAYVGHSQGSALALAALSARGSPAARASLGPLALLAPAFFTQDVASGPLRALAALDADALLELMGGPEFVPGRAAVALLLERTCDASPLVCASALAAVCGFSSVNVDERRLARYAAYAPSGTSSRDVAHWSQAVRAASPEGLRAYDWGGRCWTALGLPRSCNRRVYGQDEPPAYAPWRDEPGTFPPVALIYGEEDKLADPADVARLAAALPPGSRRLVRGVPTFEHLDFVWGTTAKDLVYPHVLRFLKREYRLDATRDGLAAAA</sequence>
<dbReference type="SUPFAM" id="SSF53474">
    <property type="entry name" value="alpha/beta-Hydrolases"/>
    <property type="match status" value="1"/>
</dbReference>
<proteinExistence type="inferred from homology"/>
<dbReference type="FunFam" id="3.40.50.1820:FF:000057">
    <property type="entry name" value="Lipase"/>
    <property type="match status" value="1"/>
</dbReference>
<name>A0AAD9IFG9_PROWI</name>
<comment type="similarity">
    <text evidence="1 7">Belongs to the AB hydrolase superfamily. Lipase family.</text>
</comment>